<evidence type="ECO:0000256" key="12">
    <source>
        <dbReference type="ARBA" id="ARBA00031464"/>
    </source>
</evidence>
<dbReference type="PANTHER" id="PTHR11055">
    <property type="entry name" value="BIFUNCTIONAL 3'-PHOSPHOADENOSINE 5'-PHOSPHOSULFATE SYNTHASE"/>
    <property type="match status" value="1"/>
</dbReference>
<evidence type="ECO:0000256" key="9">
    <source>
        <dbReference type="ARBA" id="ARBA00022840"/>
    </source>
</evidence>
<keyword evidence="7 13" id="KW-0547">Nucleotide-binding</keyword>
<evidence type="ECO:0000256" key="6">
    <source>
        <dbReference type="ARBA" id="ARBA00022679"/>
    </source>
</evidence>
<sequence length="213" mass="24085">MATDENWKARNVVWHRATVTRARREALNGHRAMLLWFTGLSGAGKSTLAHALEEALHQEGCRTFVLDGDNVRHGLCADLGFSPEDRHENIRRIGEMAKLFIEAGVITLTAFISPFRRDRARVRELVGEDFIEIYVRCPLEVCERRDVKGLYRRARAGEIPEFTGISSPYEEPEDPEIVVDTAERTVEECVEELLAYLRGRGLIAPAGERLSLP</sequence>
<evidence type="ECO:0000256" key="13">
    <source>
        <dbReference type="HAMAP-Rule" id="MF_00065"/>
    </source>
</evidence>
<evidence type="ECO:0000256" key="4">
    <source>
        <dbReference type="ARBA" id="ARBA00007008"/>
    </source>
</evidence>
<dbReference type="InterPro" id="IPR059117">
    <property type="entry name" value="APS_kinase_dom"/>
</dbReference>
<comment type="catalytic activity">
    <reaction evidence="1 13 14">
        <text>adenosine 5'-phosphosulfate + ATP = 3'-phosphoadenylyl sulfate + ADP + H(+)</text>
        <dbReference type="Rhea" id="RHEA:24152"/>
        <dbReference type="ChEBI" id="CHEBI:15378"/>
        <dbReference type="ChEBI" id="CHEBI:30616"/>
        <dbReference type="ChEBI" id="CHEBI:58243"/>
        <dbReference type="ChEBI" id="CHEBI:58339"/>
        <dbReference type="ChEBI" id="CHEBI:456216"/>
        <dbReference type="EC" id="2.7.1.25"/>
    </reaction>
</comment>
<feature type="binding site" evidence="13">
    <location>
        <begin position="39"/>
        <end position="46"/>
    </location>
    <ligand>
        <name>ATP</name>
        <dbReference type="ChEBI" id="CHEBI:30616"/>
    </ligand>
</feature>
<dbReference type="PANTHER" id="PTHR11055:SF1">
    <property type="entry name" value="PAPS SYNTHETASE, ISOFORM D"/>
    <property type="match status" value="1"/>
</dbReference>
<proteinExistence type="inferred from homology"/>
<keyword evidence="9 13" id="KW-0067">ATP-binding</keyword>
<dbReference type="SUPFAM" id="SSF52540">
    <property type="entry name" value="P-loop containing nucleoside triphosphate hydrolases"/>
    <property type="match status" value="1"/>
</dbReference>
<dbReference type="Gene3D" id="3.40.50.300">
    <property type="entry name" value="P-loop containing nucleotide triphosphate hydrolases"/>
    <property type="match status" value="1"/>
</dbReference>
<dbReference type="OrthoDB" id="9804504at2"/>
<dbReference type="InterPro" id="IPR002891">
    <property type="entry name" value="APS"/>
</dbReference>
<dbReference type="FunFam" id="3.40.50.300:FF:000212">
    <property type="entry name" value="Adenylyl-sulfate kinase"/>
    <property type="match status" value="1"/>
</dbReference>
<organism evidence="16 17">
    <name type="scientific">Inmirania thermothiophila</name>
    <dbReference type="NCBI Taxonomy" id="1750597"/>
    <lineage>
        <taxon>Bacteria</taxon>
        <taxon>Pseudomonadati</taxon>
        <taxon>Pseudomonadota</taxon>
        <taxon>Gammaproteobacteria</taxon>
        <taxon>Chromatiales</taxon>
        <taxon>Ectothiorhodospiraceae</taxon>
        <taxon>Inmirania</taxon>
    </lineage>
</organism>
<comment type="caution">
    <text evidence="16">The sequence shown here is derived from an EMBL/GenBank/DDBJ whole genome shotgun (WGS) entry which is preliminary data.</text>
</comment>
<evidence type="ECO:0000256" key="8">
    <source>
        <dbReference type="ARBA" id="ARBA00022777"/>
    </source>
</evidence>
<dbReference type="HAMAP" id="MF_00065">
    <property type="entry name" value="Adenylyl_sulf_kinase"/>
    <property type="match status" value="1"/>
</dbReference>
<evidence type="ECO:0000256" key="14">
    <source>
        <dbReference type="RuleBase" id="RU004347"/>
    </source>
</evidence>
<dbReference type="GO" id="GO:0004020">
    <property type="term" value="F:adenylylsulfate kinase activity"/>
    <property type="evidence" value="ECO:0007669"/>
    <property type="project" value="UniProtKB-UniRule"/>
</dbReference>
<gene>
    <name evidence="13" type="primary">cysC</name>
    <name evidence="16" type="ORF">EDC57_2116</name>
</gene>
<protein>
    <recommendedName>
        <fullName evidence="5 13">Adenylyl-sulfate kinase</fullName>
        <ecNumber evidence="5 13">2.7.1.25</ecNumber>
    </recommendedName>
    <alternativeName>
        <fullName evidence="11 13">APS kinase</fullName>
    </alternativeName>
    <alternativeName>
        <fullName evidence="12 13">ATP adenosine-5'-phosphosulfate 3'-phosphotransferase</fullName>
    </alternativeName>
    <alternativeName>
        <fullName evidence="10 13">Adenosine-5'-phosphosulfate kinase</fullName>
    </alternativeName>
</protein>
<evidence type="ECO:0000256" key="10">
    <source>
        <dbReference type="ARBA" id="ARBA00029724"/>
    </source>
</evidence>
<keyword evidence="17" id="KW-1185">Reference proteome</keyword>
<reference evidence="16 17" key="1">
    <citation type="submission" date="2018-11" db="EMBL/GenBank/DDBJ databases">
        <title>Genomic Encyclopedia of Type Strains, Phase IV (KMG-IV): sequencing the most valuable type-strain genomes for metagenomic binning, comparative biology and taxonomic classification.</title>
        <authorList>
            <person name="Goeker M."/>
        </authorList>
    </citation>
    <scope>NUCLEOTIDE SEQUENCE [LARGE SCALE GENOMIC DNA]</scope>
    <source>
        <strain evidence="16 17">DSM 100275</strain>
    </source>
</reference>
<feature type="active site" description="Phosphoserine intermediate" evidence="13">
    <location>
        <position position="113"/>
    </location>
</feature>
<keyword evidence="13" id="KW-0597">Phosphoprotein</keyword>
<dbReference type="UniPathway" id="UPA00140">
    <property type="reaction ID" value="UER00205"/>
</dbReference>
<comment type="similarity">
    <text evidence="4 13 14">Belongs to the APS kinase family.</text>
</comment>
<dbReference type="NCBIfam" id="TIGR00455">
    <property type="entry name" value="apsK"/>
    <property type="match status" value="1"/>
</dbReference>
<evidence type="ECO:0000256" key="7">
    <source>
        <dbReference type="ARBA" id="ARBA00022741"/>
    </source>
</evidence>
<comment type="pathway">
    <text evidence="3 13 14">Sulfur metabolism; hydrogen sulfide biosynthesis; sulfite from sulfate: step 2/3.</text>
</comment>
<evidence type="ECO:0000313" key="17">
    <source>
        <dbReference type="Proteomes" id="UP000276634"/>
    </source>
</evidence>
<dbReference type="InterPro" id="IPR027417">
    <property type="entry name" value="P-loop_NTPase"/>
</dbReference>
<dbReference type="GO" id="GO:0000103">
    <property type="term" value="P:sulfate assimilation"/>
    <property type="evidence" value="ECO:0007669"/>
    <property type="project" value="UniProtKB-UniRule"/>
</dbReference>
<dbReference type="GO" id="GO:0005524">
    <property type="term" value="F:ATP binding"/>
    <property type="evidence" value="ECO:0007669"/>
    <property type="project" value="UniProtKB-UniRule"/>
</dbReference>
<evidence type="ECO:0000256" key="11">
    <source>
        <dbReference type="ARBA" id="ARBA00031393"/>
    </source>
</evidence>
<keyword evidence="6 13" id="KW-0808">Transferase</keyword>
<dbReference type="CDD" id="cd02027">
    <property type="entry name" value="APSK"/>
    <property type="match status" value="1"/>
</dbReference>
<dbReference type="AlphaFoldDB" id="A0A3N1Y2Z0"/>
<dbReference type="Proteomes" id="UP000276634">
    <property type="component" value="Unassembled WGS sequence"/>
</dbReference>
<evidence type="ECO:0000256" key="5">
    <source>
        <dbReference type="ARBA" id="ARBA00012121"/>
    </source>
</evidence>
<dbReference type="EC" id="2.7.1.25" evidence="5 13"/>
<evidence type="ECO:0000259" key="15">
    <source>
        <dbReference type="Pfam" id="PF01583"/>
    </source>
</evidence>
<keyword evidence="8 13" id="KW-0418">Kinase</keyword>
<dbReference type="RefSeq" id="WP_123401796.1">
    <property type="nucleotide sequence ID" value="NZ_RJVI01000002.1"/>
</dbReference>
<dbReference type="GO" id="GO:0070814">
    <property type="term" value="P:hydrogen sulfide biosynthetic process"/>
    <property type="evidence" value="ECO:0007669"/>
    <property type="project" value="UniProtKB-UniRule"/>
</dbReference>
<comment type="function">
    <text evidence="2 13 14">Catalyzes the synthesis of activated sulfate.</text>
</comment>
<evidence type="ECO:0000256" key="3">
    <source>
        <dbReference type="ARBA" id="ARBA00004806"/>
    </source>
</evidence>
<dbReference type="NCBIfam" id="NF003013">
    <property type="entry name" value="PRK03846.1"/>
    <property type="match status" value="1"/>
</dbReference>
<feature type="domain" description="APS kinase" evidence="15">
    <location>
        <begin position="32"/>
        <end position="180"/>
    </location>
</feature>
<name>A0A3N1Y2Z0_9GAMM</name>
<accession>A0A3N1Y2Z0</accession>
<evidence type="ECO:0000256" key="1">
    <source>
        <dbReference type="ARBA" id="ARBA00001823"/>
    </source>
</evidence>
<dbReference type="EMBL" id="RJVI01000002">
    <property type="protein sequence ID" value="ROR32901.1"/>
    <property type="molecule type" value="Genomic_DNA"/>
</dbReference>
<evidence type="ECO:0000313" key="16">
    <source>
        <dbReference type="EMBL" id="ROR32901.1"/>
    </source>
</evidence>
<evidence type="ECO:0000256" key="2">
    <source>
        <dbReference type="ARBA" id="ARBA00002632"/>
    </source>
</evidence>
<dbReference type="Pfam" id="PF01583">
    <property type="entry name" value="APS_kinase"/>
    <property type="match status" value="1"/>
</dbReference>